<evidence type="ECO:0000313" key="1">
    <source>
        <dbReference type="EMBL" id="MBN8662547.1"/>
    </source>
</evidence>
<name>A0A8J7PJJ8_9BACT</name>
<dbReference type="EMBL" id="JAFLCK010000042">
    <property type="protein sequence ID" value="MBN8662547.1"/>
    <property type="molecule type" value="Genomic_DNA"/>
</dbReference>
<organism evidence="1 2">
    <name type="scientific">Candidatus Obscuribacter phosphatis</name>
    <dbReference type="NCBI Taxonomy" id="1906157"/>
    <lineage>
        <taxon>Bacteria</taxon>
        <taxon>Bacillati</taxon>
        <taxon>Candidatus Melainabacteria</taxon>
        <taxon>Candidatus Obscuribacterales</taxon>
        <taxon>Candidatus Obscuribacteraceae</taxon>
        <taxon>Candidatus Obscuribacter</taxon>
    </lineage>
</organism>
<protein>
    <submittedName>
        <fullName evidence="1">Uncharacterized protein</fullName>
    </submittedName>
</protein>
<gene>
    <name evidence="1" type="ORF">J0M35_19420</name>
</gene>
<evidence type="ECO:0000313" key="2">
    <source>
        <dbReference type="Proteomes" id="UP000664277"/>
    </source>
</evidence>
<comment type="caution">
    <text evidence="1">The sequence shown here is derived from an EMBL/GenBank/DDBJ whole genome shotgun (WGS) entry which is preliminary data.</text>
</comment>
<proteinExistence type="predicted"/>
<dbReference type="AlphaFoldDB" id="A0A8J7PJJ8"/>
<dbReference type="Proteomes" id="UP000664277">
    <property type="component" value="Unassembled WGS sequence"/>
</dbReference>
<accession>A0A8J7PJJ8</accession>
<sequence length="259" mass="29844">MPNNKEREKRPYNKDSLSLVRRYLSMLPPNYIFTTRELLTLVEERPSLDSFLCTAVKVGYIERLARGVFRRKIRGLKPVPEEVIVGVKRVAFAGKVSTTKLSREEQKKEARNFLLSNPVDSSRCVEFLCVSSGGRFKAEQEIRDRKTSSIYLREAEISIVAIGNRKSRLGETEAGRKFRTLWLKGEKHCSEEEIYKTFLSLSLKERLVVPSLKQFLPQWISDCLPRLPYESLQVLIDRVKTRKAGLTGKYRVPGSRIFA</sequence>
<reference evidence="1" key="1">
    <citation type="submission" date="2021-02" db="EMBL/GenBank/DDBJ databases">
        <title>Genome-Resolved Metagenomics of a Microbial Community Performing Photosynthetic Biological Nutrient Removal.</title>
        <authorList>
            <person name="Mcdaniel E.A."/>
        </authorList>
    </citation>
    <scope>NUCLEOTIDE SEQUENCE</scope>
    <source>
        <strain evidence="1">UWPOB_OBS1</strain>
    </source>
</reference>